<dbReference type="AlphaFoldDB" id="A0A8T0H017"/>
<dbReference type="InterPro" id="IPR050796">
    <property type="entry name" value="SCF_F-box_component"/>
</dbReference>
<organism evidence="1 2">
    <name type="scientific">Ceratodon purpureus</name>
    <name type="common">Fire moss</name>
    <name type="synonym">Dicranum purpureum</name>
    <dbReference type="NCBI Taxonomy" id="3225"/>
    <lineage>
        <taxon>Eukaryota</taxon>
        <taxon>Viridiplantae</taxon>
        <taxon>Streptophyta</taxon>
        <taxon>Embryophyta</taxon>
        <taxon>Bryophyta</taxon>
        <taxon>Bryophytina</taxon>
        <taxon>Bryopsida</taxon>
        <taxon>Dicranidae</taxon>
        <taxon>Pseudoditrichales</taxon>
        <taxon>Ditrichaceae</taxon>
        <taxon>Ceratodon</taxon>
    </lineage>
</organism>
<protein>
    <recommendedName>
        <fullName evidence="3">F-box domain-containing protein</fullName>
    </recommendedName>
</protein>
<dbReference type="Proteomes" id="UP000822688">
    <property type="component" value="Chromosome 8"/>
</dbReference>
<accession>A0A8T0H017</accession>
<dbReference type="PANTHER" id="PTHR31672:SF2">
    <property type="entry name" value="F-BOX DOMAIN-CONTAINING PROTEIN"/>
    <property type="match status" value="1"/>
</dbReference>
<reference evidence="1" key="1">
    <citation type="submission" date="2020-06" db="EMBL/GenBank/DDBJ databases">
        <title>WGS assembly of Ceratodon purpureus strain R40.</title>
        <authorList>
            <person name="Carey S.B."/>
            <person name="Jenkins J."/>
            <person name="Shu S."/>
            <person name="Lovell J.T."/>
            <person name="Sreedasyam A."/>
            <person name="Maumus F."/>
            <person name="Tiley G.P."/>
            <person name="Fernandez-Pozo N."/>
            <person name="Barry K."/>
            <person name="Chen C."/>
            <person name="Wang M."/>
            <person name="Lipzen A."/>
            <person name="Daum C."/>
            <person name="Saski C.A."/>
            <person name="Payton A.C."/>
            <person name="Mcbreen J.C."/>
            <person name="Conrad R.E."/>
            <person name="Kollar L.M."/>
            <person name="Olsson S."/>
            <person name="Huttunen S."/>
            <person name="Landis J.B."/>
            <person name="Wickett N.J."/>
            <person name="Johnson M.G."/>
            <person name="Rensing S.A."/>
            <person name="Grimwood J."/>
            <person name="Schmutz J."/>
            <person name="Mcdaniel S.F."/>
        </authorList>
    </citation>
    <scope>NUCLEOTIDE SEQUENCE</scope>
    <source>
        <strain evidence="1">R40</strain>
    </source>
</reference>
<evidence type="ECO:0008006" key="3">
    <source>
        <dbReference type="Google" id="ProtNLM"/>
    </source>
</evidence>
<evidence type="ECO:0000313" key="1">
    <source>
        <dbReference type="EMBL" id="KAG0564463.1"/>
    </source>
</evidence>
<keyword evidence="2" id="KW-1185">Reference proteome</keyword>
<dbReference type="PANTHER" id="PTHR31672">
    <property type="entry name" value="BNACNNG10540D PROTEIN"/>
    <property type="match status" value="1"/>
</dbReference>
<proteinExistence type="predicted"/>
<evidence type="ECO:0000313" key="2">
    <source>
        <dbReference type="Proteomes" id="UP000822688"/>
    </source>
</evidence>
<sequence length="430" mass="49296">MAQQGDLESRCNGKASKIQAGFVRSLSEIITEEDLLVDLSLWETLPKEVVESICALLPLSKILELLKLCEPWSRLPTATRFRQFCAKAHGDLFGIVMFDGKLWTYQLAIYDSKHKEWSHLELSSFLPDYMNYLKQSELFFGHDGGLMCVIPYDFYFHEAPPCILVFNPLTGDKKYIGVSSFIASFDPRTTLSYVVLLQLIMDGELGCYKLILVTQRTKPRVGGVEYYSESYDSMSGVWSTLDSGFVYGDGMMRYGRQHVCFDCRLKKFCRPAESGKTVRNPSPHVYHSNVVPDDLYYPFHTFVRDHRFKLEFAEVDTDEDNFSSTAEVLESVWQNGWNEKSKISLAMEMPCEDFEARLLACTRYILMVTDGGRFADSEHCRQHMALFDRVTCEETVLNIPRFMTKEFCGAGYSITSNLESMCDLKWDVVP</sequence>
<dbReference type="EMBL" id="CM026429">
    <property type="protein sequence ID" value="KAG0564463.1"/>
    <property type="molecule type" value="Genomic_DNA"/>
</dbReference>
<gene>
    <name evidence="1" type="ORF">KC19_8G112300</name>
</gene>
<name>A0A8T0H017_CERPU</name>
<comment type="caution">
    <text evidence="1">The sequence shown here is derived from an EMBL/GenBank/DDBJ whole genome shotgun (WGS) entry which is preliminary data.</text>
</comment>